<proteinExistence type="predicted"/>
<keyword evidence="4" id="KW-1185">Reference proteome</keyword>
<feature type="transmembrane region" description="Helical" evidence="2">
    <location>
        <begin position="46"/>
        <end position="71"/>
    </location>
</feature>
<dbReference type="Proteomes" id="UP001215598">
    <property type="component" value="Unassembled WGS sequence"/>
</dbReference>
<dbReference type="EMBL" id="JARKIB010000379">
    <property type="protein sequence ID" value="KAJ7711958.1"/>
    <property type="molecule type" value="Genomic_DNA"/>
</dbReference>
<evidence type="ECO:0000313" key="3">
    <source>
        <dbReference type="EMBL" id="KAJ7711958.1"/>
    </source>
</evidence>
<gene>
    <name evidence="3" type="ORF">B0H16DRAFT_1703171</name>
</gene>
<feature type="transmembrane region" description="Helical" evidence="2">
    <location>
        <begin position="20"/>
        <end position="39"/>
    </location>
</feature>
<reference evidence="3" key="1">
    <citation type="submission" date="2023-03" db="EMBL/GenBank/DDBJ databases">
        <title>Massive genome expansion in bonnet fungi (Mycena s.s.) driven by repeated elements and novel gene families across ecological guilds.</title>
        <authorList>
            <consortium name="Lawrence Berkeley National Laboratory"/>
            <person name="Harder C.B."/>
            <person name="Miyauchi S."/>
            <person name="Viragh M."/>
            <person name="Kuo A."/>
            <person name="Thoen E."/>
            <person name="Andreopoulos B."/>
            <person name="Lu D."/>
            <person name="Skrede I."/>
            <person name="Drula E."/>
            <person name="Henrissat B."/>
            <person name="Morin E."/>
            <person name="Kohler A."/>
            <person name="Barry K."/>
            <person name="LaButti K."/>
            <person name="Morin E."/>
            <person name="Salamov A."/>
            <person name="Lipzen A."/>
            <person name="Mereny Z."/>
            <person name="Hegedus B."/>
            <person name="Baldrian P."/>
            <person name="Stursova M."/>
            <person name="Weitz H."/>
            <person name="Taylor A."/>
            <person name="Grigoriev I.V."/>
            <person name="Nagy L.G."/>
            <person name="Martin F."/>
            <person name="Kauserud H."/>
        </authorList>
    </citation>
    <scope>NUCLEOTIDE SEQUENCE</scope>
    <source>
        <strain evidence="3">CBHHK182m</strain>
    </source>
</reference>
<keyword evidence="2" id="KW-0812">Transmembrane</keyword>
<accession>A0AAD7H4S1</accession>
<protein>
    <submittedName>
        <fullName evidence="3">Uncharacterized protein</fullName>
    </submittedName>
</protein>
<feature type="transmembrane region" description="Helical" evidence="2">
    <location>
        <begin position="418"/>
        <end position="439"/>
    </location>
</feature>
<sequence>MRFSLLFNPIFRVWNLRLLVLWTISVVVYLALSLCNGVINGGSGRLAIIAAVLAGFCVIATHHILSVFQWPFRGSALLDLVFTFVELPGTILLNLYLGFAGLGGSIPLIISAVFRIATITTTPERFFRQRFALLGRCTSVHPPYTPMHIFLNRSMTRPLVRGESRPILFIRACVIWCIGLGVPLFAVYSIVFIPITTQIYSKYVSPFHSTHILSGPVGNASLFLVSFPFNDVGVASEVQIWTKADLWTTGNHSSCGTKSSINGWENLIQCTMLHRSLIPREYSSVLGPYEWATALNISISVSLPPGMTGVNVVPVQGAMTDPNNRDVLIEWLENFGNQLDGVPLFRGSNLVGTFTWAQTDMISSTGWSVFSQSNPAGGNSDPSHATLTLVQTTPLVTKHFVDMADATVLNGIATFGGFWTFLNGAFALFFGANVLYFAFGRRPLSALGLVHMFQRRRLKRQWDEDFPTIHTEGGRPGSESAGIVAFIRERLVDLGEDPHENQADQPDDVEGQRTRQRTPGADEIHETNTLESLPVPRFESRDRLETLGTGYVLDEIPLLNVDLGLDEMLKTQNAV</sequence>
<feature type="transmembrane region" description="Helical" evidence="2">
    <location>
        <begin position="168"/>
        <end position="195"/>
    </location>
</feature>
<evidence type="ECO:0000313" key="4">
    <source>
        <dbReference type="Proteomes" id="UP001215598"/>
    </source>
</evidence>
<keyword evidence="2" id="KW-1133">Transmembrane helix</keyword>
<name>A0AAD7H4S1_9AGAR</name>
<evidence type="ECO:0000256" key="1">
    <source>
        <dbReference type="SAM" id="MobiDB-lite"/>
    </source>
</evidence>
<evidence type="ECO:0000256" key="2">
    <source>
        <dbReference type="SAM" id="Phobius"/>
    </source>
</evidence>
<keyword evidence="2" id="KW-0472">Membrane</keyword>
<comment type="caution">
    <text evidence="3">The sequence shown here is derived from an EMBL/GenBank/DDBJ whole genome shotgun (WGS) entry which is preliminary data.</text>
</comment>
<organism evidence="3 4">
    <name type="scientific">Mycena metata</name>
    <dbReference type="NCBI Taxonomy" id="1033252"/>
    <lineage>
        <taxon>Eukaryota</taxon>
        <taxon>Fungi</taxon>
        <taxon>Dikarya</taxon>
        <taxon>Basidiomycota</taxon>
        <taxon>Agaricomycotina</taxon>
        <taxon>Agaricomycetes</taxon>
        <taxon>Agaricomycetidae</taxon>
        <taxon>Agaricales</taxon>
        <taxon>Marasmiineae</taxon>
        <taxon>Mycenaceae</taxon>
        <taxon>Mycena</taxon>
    </lineage>
</organism>
<dbReference type="AlphaFoldDB" id="A0AAD7H4S1"/>
<feature type="region of interest" description="Disordered" evidence="1">
    <location>
        <begin position="497"/>
        <end position="530"/>
    </location>
</feature>
<feature type="transmembrane region" description="Helical" evidence="2">
    <location>
        <begin position="91"/>
        <end position="118"/>
    </location>
</feature>